<dbReference type="InterPro" id="IPR029058">
    <property type="entry name" value="AB_hydrolase_fold"/>
</dbReference>
<dbReference type="Pfam" id="PF04775">
    <property type="entry name" value="Bile_Hydr_Trans"/>
    <property type="match status" value="1"/>
</dbReference>
<organism evidence="2 3">
    <name type="scientific">Microlunatus flavus</name>
    <dbReference type="NCBI Taxonomy" id="1036181"/>
    <lineage>
        <taxon>Bacteria</taxon>
        <taxon>Bacillati</taxon>
        <taxon>Actinomycetota</taxon>
        <taxon>Actinomycetes</taxon>
        <taxon>Propionibacteriales</taxon>
        <taxon>Propionibacteriaceae</taxon>
        <taxon>Microlunatus</taxon>
    </lineage>
</organism>
<accession>A0A1H9AAU7</accession>
<evidence type="ECO:0000313" key="2">
    <source>
        <dbReference type="EMBL" id="SEP73790.1"/>
    </source>
</evidence>
<dbReference type="GO" id="GO:0047617">
    <property type="term" value="F:fatty acyl-CoA hydrolase activity"/>
    <property type="evidence" value="ECO:0007669"/>
    <property type="project" value="TreeGrafter"/>
</dbReference>
<dbReference type="RefSeq" id="WP_091177545.1">
    <property type="nucleotide sequence ID" value="NZ_FOFA01000001.1"/>
</dbReference>
<proteinExistence type="predicted"/>
<dbReference type="EMBL" id="FOFA01000001">
    <property type="protein sequence ID" value="SEP73790.1"/>
    <property type="molecule type" value="Genomic_DNA"/>
</dbReference>
<dbReference type="InterPro" id="IPR006862">
    <property type="entry name" value="Thio_Ohase/aa_AcTrfase"/>
</dbReference>
<dbReference type="InterPro" id="IPR042490">
    <property type="entry name" value="Thio_Ohase/BAAT_N"/>
</dbReference>
<reference evidence="3" key="1">
    <citation type="submission" date="2016-10" db="EMBL/GenBank/DDBJ databases">
        <authorList>
            <person name="Varghese N."/>
            <person name="Submissions S."/>
        </authorList>
    </citation>
    <scope>NUCLEOTIDE SEQUENCE [LARGE SCALE GENOMIC DNA]</scope>
    <source>
        <strain evidence="3">CGMCC 4.6856</strain>
    </source>
</reference>
<keyword evidence="2" id="KW-0378">Hydrolase</keyword>
<dbReference type="GO" id="GO:0006631">
    <property type="term" value="P:fatty acid metabolic process"/>
    <property type="evidence" value="ECO:0007669"/>
    <property type="project" value="TreeGrafter"/>
</dbReference>
<dbReference type="AlphaFoldDB" id="A0A1H9AAU7"/>
<evidence type="ECO:0000259" key="1">
    <source>
        <dbReference type="Pfam" id="PF04775"/>
    </source>
</evidence>
<dbReference type="GO" id="GO:0006637">
    <property type="term" value="P:acyl-CoA metabolic process"/>
    <property type="evidence" value="ECO:0007669"/>
    <property type="project" value="TreeGrafter"/>
</dbReference>
<evidence type="ECO:0000313" key="3">
    <source>
        <dbReference type="Proteomes" id="UP000198504"/>
    </source>
</evidence>
<dbReference type="STRING" id="1036181.SAMN05421756_101539"/>
<dbReference type="PANTHER" id="PTHR10824">
    <property type="entry name" value="ACYL-COENZYME A THIOESTERASE-RELATED"/>
    <property type="match status" value="1"/>
</dbReference>
<name>A0A1H9AAU7_9ACTN</name>
<dbReference type="Gene3D" id="2.60.40.2240">
    <property type="entry name" value="Acyl-CoA thioester hydrolase/BAAT N-terminal domain"/>
    <property type="match status" value="1"/>
</dbReference>
<dbReference type="PANTHER" id="PTHR10824:SF4">
    <property type="entry name" value="ACYL-COENZYME A THIOESTERASE 1-LIKE"/>
    <property type="match status" value="1"/>
</dbReference>
<gene>
    <name evidence="2" type="ORF">SAMN05421756_101539</name>
</gene>
<dbReference type="Gene3D" id="3.40.50.1820">
    <property type="entry name" value="alpha/beta hydrolase"/>
    <property type="match status" value="1"/>
</dbReference>
<dbReference type="OrthoDB" id="4819815at2"/>
<dbReference type="Proteomes" id="UP000198504">
    <property type="component" value="Unassembled WGS sequence"/>
</dbReference>
<protein>
    <submittedName>
        <fullName evidence="2">Acyl-CoA thioester hydrolase/BAAT N-terminal region</fullName>
    </submittedName>
</protein>
<dbReference type="PROSITE" id="PS51257">
    <property type="entry name" value="PROKAR_LIPOPROTEIN"/>
    <property type="match status" value="1"/>
</dbReference>
<sequence>MGPAARLRGRARLLTLALVSLLVAVGGCDGASSDVRLVVSPAATRMDEPVELVVTGLAPGSATEVSVRSVDAGGTVWTSSATFAADASGRVDPSTMAPTSGGYAGAWAMGLFGLMTTSAPGPSYRWPTTGPATFDVEAVQNGRTVASTSVARTFWTAPPKITSFTRAADGFVGTSVVPAGAQRGPAALLLGGSEGGDPAIGAYLLAARGIPTLSVAYFEAPGLPSALRNIPLEYFDTPLR</sequence>
<keyword evidence="3" id="KW-1185">Reference proteome</keyword>
<feature type="domain" description="Acyl-CoA thioester hydrolase/bile acid-CoA amino acid N-acetyltransferase" evidence="1">
    <location>
        <begin position="47"/>
        <end position="156"/>
    </location>
</feature>